<reference evidence="13" key="3">
    <citation type="submission" date="2020-02" db="EMBL/GenBank/DDBJ databases">
        <authorList>
            <person name="Sarangi A.N."/>
            <person name="Ghosh S."/>
            <person name="Mukherjee M."/>
            <person name="Tripathy S."/>
        </authorList>
    </citation>
    <scope>NUCLEOTIDE SEQUENCE</scope>
    <source>
        <strain evidence="13">BDU141951</strain>
    </source>
</reference>
<protein>
    <recommendedName>
        <fullName evidence="10">LexA repressor</fullName>
        <ecNumber evidence="10">3.4.21.88</ecNumber>
    </recommendedName>
</protein>
<dbReference type="SUPFAM" id="SSF51306">
    <property type="entry name" value="LexA/Signal peptidase"/>
    <property type="match status" value="1"/>
</dbReference>
<comment type="function">
    <text evidence="10">Represses a number of genes involved in the response to DNA damage (SOS response), including recA and lexA. In the presence of single-stranded DNA, RecA interacts with LexA causing an autocatalytic cleavage which disrupts the DNA-binding part of LexA, leading to derepression of the SOS regulon and eventually DNA repair.</text>
</comment>
<evidence type="ECO:0000256" key="9">
    <source>
        <dbReference type="ARBA" id="ARBA00023236"/>
    </source>
</evidence>
<dbReference type="InterPro" id="IPR036388">
    <property type="entry name" value="WH-like_DNA-bd_sf"/>
</dbReference>
<dbReference type="InterPro" id="IPR036390">
    <property type="entry name" value="WH_DNA-bd_sf"/>
</dbReference>
<reference evidence="13" key="1">
    <citation type="submission" date="2014-11" db="EMBL/GenBank/DDBJ databases">
        <authorList>
            <person name="Malar M.C."/>
            <person name="Sen D."/>
            <person name="Tripathy S."/>
        </authorList>
    </citation>
    <scope>NUCLEOTIDE SEQUENCE</scope>
    <source>
        <strain evidence="13">BDU141951</strain>
    </source>
</reference>
<dbReference type="CDD" id="cd06529">
    <property type="entry name" value="S24_LexA-like"/>
    <property type="match status" value="1"/>
</dbReference>
<evidence type="ECO:0000259" key="11">
    <source>
        <dbReference type="Pfam" id="PF00717"/>
    </source>
</evidence>
<keyword evidence="9 10" id="KW-0742">SOS response</keyword>
<dbReference type="GO" id="GO:0009432">
    <property type="term" value="P:SOS response"/>
    <property type="evidence" value="ECO:0007669"/>
    <property type="project" value="UniProtKB-UniRule"/>
</dbReference>
<dbReference type="GO" id="GO:0006281">
    <property type="term" value="P:DNA repair"/>
    <property type="evidence" value="ECO:0007669"/>
    <property type="project" value="UniProtKB-UniRule"/>
</dbReference>
<keyword evidence="5 10" id="KW-0805">Transcription regulation</keyword>
<dbReference type="GO" id="GO:0006508">
    <property type="term" value="P:proteolysis"/>
    <property type="evidence" value="ECO:0007669"/>
    <property type="project" value="InterPro"/>
</dbReference>
<comment type="subunit">
    <text evidence="10">Homodimer.</text>
</comment>
<accession>A0A0C1YAY4</accession>
<feature type="DNA-binding region" description="H-T-H motif" evidence="10">
    <location>
        <begin position="28"/>
        <end position="48"/>
    </location>
</feature>
<keyword evidence="3 10" id="KW-0227">DNA damage</keyword>
<evidence type="ECO:0000256" key="4">
    <source>
        <dbReference type="ARBA" id="ARBA00022801"/>
    </source>
</evidence>
<organism evidence="13">
    <name type="scientific">Lyngbya confervoides BDU141951</name>
    <dbReference type="NCBI Taxonomy" id="1574623"/>
    <lineage>
        <taxon>Bacteria</taxon>
        <taxon>Bacillati</taxon>
        <taxon>Cyanobacteriota</taxon>
        <taxon>Cyanophyceae</taxon>
        <taxon>Oscillatoriophycideae</taxon>
        <taxon>Oscillatoriales</taxon>
        <taxon>Microcoleaceae</taxon>
        <taxon>Lyngbya</taxon>
    </lineage>
</organism>
<keyword evidence="2 10" id="KW-0235">DNA replication</keyword>
<dbReference type="InterPro" id="IPR039418">
    <property type="entry name" value="LexA-like"/>
</dbReference>
<proteinExistence type="inferred from homology"/>
<keyword evidence="6 10" id="KW-0238">DNA-binding</keyword>
<evidence type="ECO:0000256" key="1">
    <source>
        <dbReference type="ARBA" id="ARBA00022491"/>
    </source>
</evidence>
<evidence type="ECO:0000256" key="8">
    <source>
        <dbReference type="ARBA" id="ARBA00023204"/>
    </source>
</evidence>
<comment type="similarity">
    <text evidence="10">Belongs to the peptidase S24 family.</text>
</comment>
<dbReference type="InterPro" id="IPR015927">
    <property type="entry name" value="Peptidase_S24_S26A/B/C"/>
</dbReference>
<evidence type="ECO:0000259" key="12">
    <source>
        <dbReference type="Pfam" id="PF01726"/>
    </source>
</evidence>
<dbReference type="HAMAP" id="MF_00015">
    <property type="entry name" value="LexA"/>
    <property type="match status" value="1"/>
</dbReference>
<evidence type="ECO:0000256" key="10">
    <source>
        <dbReference type="HAMAP-Rule" id="MF_00015"/>
    </source>
</evidence>
<evidence type="ECO:0000256" key="3">
    <source>
        <dbReference type="ARBA" id="ARBA00022763"/>
    </source>
</evidence>
<dbReference type="PANTHER" id="PTHR33516">
    <property type="entry name" value="LEXA REPRESSOR"/>
    <property type="match status" value="1"/>
</dbReference>
<feature type="active site" description="For autocatalytic cleavage activity" evidence="10">
    <location>
        <position position="118"/>
    </location>
</feature>
<comment type="catalytic activity">
    <reaction evidence="10">
        <text>Hydrolysis of Ala-|-Gly bond in repressor LexA.</text>
        <dbReference type="EC" id="3.4.21.88"/>
    </reaction>
</comment>
<dbReference type="PANTHER" id="PTHR33516:SF2">
    <property type="entry name" value="LEXA REPRESSOR-RELATED"/>
    <property type="match status" value="1"/>
</dbReference>
<sequence length="204" mass="23278">MEPLTEAQQELYDWLVIYIRENQHSPSIRQMMRAMQLKSPAPIQSRLDHLRKKGYIDWEEGRARTIRILQDVQGIPIYGSIAAGYVNEAQPEAETPRFNPGHFETKPGDYALYVNGDSMIDAMICDGDVVILRPIKDPKRVRTDTIVAARVPDGTTLKYFRLQGEKVELVPANPNYPVQTFPAEQVQLQGRLIGVWREFPGDDI</sequence>
<comment type="caution">
    <text evidence="13">The sequence shown here is derived from an EMBL/GenBank/DDBJ whole genome shotgun (WGS) entry which is preliminary data.</text>
</comment>
<dbReference type="InterPro" id="IPR006199">
    <property type="entry name" value="LexA_DNA-bd_dom"/>
</dbReference>
<feature type="domain" description="Peptidase S24/S26A/S26B/S26C" evidence="11">
    <location>
        <begin position="76"/>
        <end position="193"/>
    </location>
</feature>
<dbReference type="InterPro" id="IPR050077">
    <property type="entry name" value="LexA_repressor"/>
</dbReference>
<dbReference type="SUPFAM" id="SSF46785">
    <property type="entry name" value="Winged helix' DNA-binding domain"/>
    <property type="match status" value="1"/>
</dbReference>
<name>A0A0C1YAY4_9CYAN</name>
<evidence type="ECO:0000256" key="2">
    <source>
        <dbReference type="ARBA" id="ARBA00022705"/>
    </source>
</evidence>
<dbReference type="EC" id="3.4.21.88" evidence="10"/>
<dbReference type="Pfam" id="PF00717">
    <property type="entry name" value="Peptidase_S24"/>
    <property type="match status" value="1"/>
</dbReference>
<dbReference type="EMBL" id="JTHE02000002">
    <property type="protein sequence ID" value="NEV65771.1"/>
    <property type="molecule type" value="Genomic_DNA"/>
</dbReference>
<dbReference type="Gene3D" id="2.10.109.10">
    <property type="entry name" value="Umud Fragment, subunit A"/>
    <property type="match status" value="1"/>
</dbReference>
<evidence type="ECO:0000256" key="7">
    <source>
        <dbReference type="ARBA" id="ARBA00023163"/>
    </source>
</evidence>
<dbReference type="Gene3D" id="1.10.10.10">
    <property type="entry name" value="Winged helix-like DNA-binding domain superfamily/Winged helix DNA-binding domain"/>
    <property type="match status" value="1"/>
</dbReference>
<keyword evidence="10" id="KW-0068">Autocatalytic cleavage</keyword>
<reference evidence="13" key="2">
    <citation type="journal article" date="2015" name="Genome Announc.">
        <title>Draft Genome Sequence of Filamentous Marine Cyanobacterium Lyngbya confervoides Strain BDU141951.</title>
        <authorList>
            <person name="Chandrababunaidu M.M."/>
            <person name="Sen D."/>
            <person name="Tripathy S."/>
        </authorList>
    </citation>
    <scope>NUCLEOTIDE SEQUENCE</scope>
    <source>
        <strain evidence="13">BDU141951</strain>
    </source>
</reference>
<feature type="site" description="Cleavage; by autolysis" evidence="10">
    <location>
        <begin position="83"/>
        <end position="84"/>
    </location>
</feature>
<evidence type="ECO:0000256" key="5">
    <source>
        <dbReference type="ARBA" id="ARBA00023015"/>
    </source>
</evidence>
<dbReference type="GO" id="GO:0003677">
    <property type="term" value="F:DNA binding"/>
    <property type="evidence" value="ECO:0007669"/>
    <property type="project" value="UniProtKB-UniRule"/>
</dbReference>
<keyword evidence="8 10" id="KW-0234">DNA repair</keyword>
<dbReference type="NCBIfam" id="TIGR00498">
    <property type="entry name" value="lexA"/>
    <property type="match status" value="1"/>
</dbReference>
<dbReference type="InterPro" id="IPR006200">
    <property type="entry name" value="LexA"/>
</dbReference>
<feature type="active site" description="For autocatalytic cleavage activity" evidence="10">
    <location>
        <position position="158"/>
    </location>
</feature>
<dbReference type="GO" id="GO:0006260">
    <property type="term" value="P:DNA replication"/>
    <property type="evidence" value="ECO:0007669"/>
    <property type="project" value="UniProtKB-UniRule"/>
</dbReference>
<dbReference type="Pfam" id="PF01726">
    <property type="entry name" value="LexA_DNA_bind"/>
    <property type="match status" value="1"/>
</dbReference>
<keyword evidence="1 10" id="KW-0678">Repressor</keyword>
<dbReference type="GO" id="GO:0045892">
    <property type="term" value="P:negative regulation of DNA-templated transcription"/>
    <property type="evidence" value="ECO:0007669"/>
    <property type="project" value="UniProtKB-UniRule"/>
</dbReference>
<keyword evidence="7 10" id="KW-0804">Transcription</keyword>
<evidence type="ECO:0000256" key="6">
    <source>
        <dbReference type="ARBA" id="ARBA00023125"/>
    </source>
</evidence>
<evidence type="ECO:0000313" key="13">
    <source>
        <dbReference type="EMBL" id="NEV65771.1"/>
    </source>
</evidence>
<gene>
    <name evidence="10 13" type="primary">lexA</name>
    <name evidence="13" type="ORF">QQ91_001410</name>
</gene>
<dbReference type="AlphaFoldDB" id="A0A0C1YAY4"/>
<feature type="domain" description="LexA repressor DNA-binding" evidence="12">
    <location>
        <begin position="1"/>
        <end position="65"/>
    </location>
</feature>
<dbReference type="InterPro" id="IPR036286">
    <property type="entry name" value="LexA/Signal_pep-like_sf"/>
</dbReference>
<dbReference type="GO" id="GO:0004252">
    <property type="term" value="F:serine-type endopeptidase activity"/>
    <property type="evidence" value="ECO:0007669"/>
    <property type="project" value="UniProtKB-UniRule"/>
</dbReference>
<keyword evidence="4 10" id="KW-0378">Hydrolase</keyword>